<accession>A0A929BC48</accession>
<keyword evidence="3" id="KW-1185">Reference proteome</keyword>
<keyword evidence="1" id="KW-1133">Transmembrane helix</keyword>
<gene>
    <name evidence="2" type="ORF">IQ251_12735</name>
</gene>
<evidence type="ECO:0000313" key="3">
    <source>
        <dbReference type="Proteomes" id="UP000598360"/>
    </source>
</evidence>
<comment type="caution">
    <text evidence="2">The sequence shown here is derived from an EMBL/GenBank/DDBJ whole genome shotgun (WGS) entry which is preliminary data.</text>
</comment>
<dbReference type="Proteomes" id="UP000598360">
    <property type="component" value="Unassembled WGS sequence"/>
</dbReference>
<reference evidence="2" key="1">
    <citation type="submission" date="2020-10" db="EMBL/GenBank/DDBJ databases">
        <title>Diversity and distribution of actinomycetes associated with coral in the coast of Hainan.</title>
        <authorList>
            <person name="Li F."/>
        </authorList>
    </citation>
    <scope>NUCLEOTIDE SEQUENCE</scope>
    <source>
        <strain evidence="2">HNM0983</strain>
    </source>
</reference>
<proteinExistence type="predicted"/>
<keyword evidence="1" id="KW-0812">Transmembrane</keyword>
<sequence>MRRAWRGAPNRLRLDWAFRTAAPPLLLVHGGVQWLADDVRVRSVVPAVLLLVLAVFAALHVRMWRREGGRFSRALLRGGNESYWTADGIADPPTPRERWGYRS</sequence>
<evidence type="ECO:0000256" key="1">
    <source>
        <dbReference type="SAM" id="Phobius"/>
    </source>
</evidence>
<evidence type="ECO:0000313" key="2">
    <source>
        <dbReference type="EMBL" id="MBE9375311.1"/>
    </source>
</evidence>
<feature type="transmembrane region" description="Helical" evidence="1">
    <location>
        <begin position="44"/>
        <end position="64"/>
    </location>
</feature>
<organism evidence="2 3">
    <name type="scientific">Saccharopolyspora montiporae</name>
    <dbReference type="NCBI Taxonomy" id="2781240"/>
    <lineage>
        <taxon>Bacteria</taxon>
        <taxon>Bacillati</taxon>
        <taxon>Actinomycetota</taxon>
        <taxon>Actinomycetes</taxon>
        <taxon>Pseudonocardiales</taxon>
        <taxon>Pseudonocardiaceae</taxon>
        <taxon>Saccharopolyspora</taxon>
    </lineage>
</organism>
<dbReference type="EMBL" id="JADEYC010000019">
    <property type="protein sequence ID" value="MBE9375311.1"/>
    <property type="molecule type" value="Genomic_DNA"/>
</dbReference>
<keyword evidence="1" id="KW-0472">Membrane</keyword>
<dbReference type="AlphaFoldDB" id="A0A929BC48"/>
<protein>
    <submittedName>
        <fullName evidence="2">Uncharacterized protein</fullName>
    </submittedName>
</protein>
<name>A0A929BC48_9PSEU</name>